<dbReference type="InterPro" id="IPR041664">
    <property type="entry name" value="AAA_16"/>
</dbReference>
<dbReference type="InterPro" id="IPR036388">
    <property type="entry name" value="WH-like_DNA-bd_sf"/>
</dbReference>
<feature type="region of interest" description="Disordered" evidence="6">
    <location>
        <begin position="1107"/>
        <end position="1126"/>
    </location>
</feature>
<dbReference type="Pfam" id="PF03704">
    <property type="entry name" value="BTAD"/>
    <property type="match status" value="1"/>
</dbReference>
<proteinExistence type="inferred from homology"/>
<dbReference type="SUPFAM" id="SSF52540">
    <property type="entry name" value="P-loop containing nucleoside triphosphate hydrolases"/>
    <property type="match status" value="1"/>
</dbReference>
<dbReference type="Pfam" id="PF13191">
    <property type="entry name" value="AAA_16"/>
    <property type="match status" value="1"/>
</dbReference>
<dbReference type="InterPro" id="IPR051677">
    <property type="entry name" value="AfsR-DnrI-RedD_regulator"/>
</dbReference>
<evidence type="ECO:0000256" key="6">
    <source>
        <dbReference type="SAM" id="MobiDB-lite"/>
    </source>
</evidence>
<evidence type="ECO:0000256" key="3">
    <source>
        <dbReference type="ARBA" id="ARBA00023125"/>
    </source>
</evidence>
<dbReference type="InterPro" id="IPR001867">
    <property type="entry name" value="OmpR/PhoB-type_DNA-bd"/>
</dbReference>
<reference evidence="9" key="1">
    <citation type="journal article" date="2019" name="Int. J. Syst. Evol. Microbiol.">
        <title>The Global Catalogue of Microorganisms (GCM) 10K type strain sequencing project: providing services to taxonomists for standard genome sequencing and annotation.</title>
        <authorList>
            <consortium name="The Broad Institute Genomics Platform"/>
            <consortium name="The Broad Institute Genome Sequencing Center for Infectious Disease"/>
            <person name="Wu L."/>
            <person name="Ma J."/>
        </authorList>
    </citation>
    <scope>NUCLEOTIDE SEQUENCE [LARGE SCALE GENOMIC DNA]</scope>
    <source>
        <strain evidence="9">JCM 10083</strain>
    </source>
</reference>
<organism evidence="8 9">
    <name type="scientific">Streptosporangium amethystogenes subsp. fukuiense</name>
    <dbReference type="NCBI Taxonomy" id="698418"/>
    <lineage>
        <taxon>Bacteria</taxon>
        <taxon>Bacillati</taxon>
        <taxon>Actinomycetota</taxon>
        <taxon>Actinomycetes</taxon>
        <taxon>Streptosporangiales</taxon>
        <taxon>Streptosporangiaceae</taxon>
        <taxon>Streptosporangium</taxon>
    </lineage>
</organism>
<keyword evidence="9" id="KW-1185">Reference proteome</keyword>
<sequence>MTSEATARAVTFGVLGPLEASDEHGPLPLKGPRHRAVLARLLIARGEVVPVDRLVDDLWDRPPGGAVGVIQTFVSALRRALEPDRPPRQPARLLVTASPGYTLRAERRSVDAWRFEAAAGEAGSLLAAGRAGEALVGLEEALALWQGPAYAEFAEEAWARGEIARLDGLRLLAVERRAEALLELGLAAEAVPDLEAHAAGHPLREDAWKLLALSLYRSGRQGDALAVLRRAREVLVGELGVDPGPGLRGLEADILAQAPHLTAPAKTGGGVMPSPREAAVTYPAPADPAGRPFVGRARELGRLEEAAATAVRRGRPVLALVSGDAGAGKTALAEALTGTLTARGWTTAWGRSPEHDGVPGTWPWTQIVEGLAAAGAGPAPALVPVPDGTATTPSAARFRMHHAVASYLAGAARRAPVMMVFDDLHRAAAETLDLLTTLVTESAAGPALLVGTYRATEISPALTDALAGFARVEPARVYVGGLSETATGELVRTVVQRDLDARTAQVIHRRSGGNPFFVRELARLVNAEGPAALDAVPAGVRDVIRHRLARLPRPAQTVLRQAAVIGRDVDVDVLVALAADEDLVVDALESALLAGFLTEREPGRLRFAHALVRDTLYDDVSGPRRARWHAAVAETIEQLNPGDITSLAHHFGHAESRSTAARAARYARAAALQAERGFAPHEAARLWRQALAAHDRAAEGDVRSRLEAVMGMVRALAVTGSLESARQYRAEAIATAEELGDPQLTAEVISAFDVPAIWTRNDDEDLARQIVHVIERTLTALPEGQAAQRSRLLSVLALELRGVPTDRGRRAAREAEAIARRLGDPALLALALNGRFMQAFQQAGMAPRRARIGDELVDLATRHHLVTFEVLGHLILIQAHSALADFVTADAHAAAADRLAEQHDIPLAGVFTQWYAALRLAVTGPLAEAEAAYRAASTALAGSGMPGMEQGVLPLALLCLRIQRGERPEADEEAGWGPYAPWARPLILLDAGRRDEAEVAARALPDSPRDLLYEVRTCLAARAAIGVGDRSAMERAYARLRPASGELAGAGSGLLTLGPVALHLGDLAVVLGRRDEAADHYRQALAIADKAAATLWTTAARDALDRLDSERPDTSPATGLRRERRL</sequence>
<keyword evidence="3 5" id="KW-0238">DNA-binding</keyword>
<keyword evidence="2" id="KW-0805">Transcription regulation</keyword>
<evidence type="ECO:0000259" key="7">
    <source>
        <dbReference type="PROSITE" id="PS51755"/>
    </source>
</evidence>
<comment type="similarity">
    <text evidence="1">Belongs to the AfsR/DnrI/RedD regulatory family.</text>
</comment>
<dbReference type="SMART" id="SM00862">
    <property type="entry name" value="Trans_reg_C"/>
    <property type="match status" value="1"/>
</dbReference>
<evidence type="ECO:0000313" key="9">
    <source>
        <dbReference type="Proteomes" id="UP001596514"/>
    </source>
</evidence>
<dbReference type="SUPFAM" id="SSF46894">
    <property type="entry name" value="C-terminal effector domain of the bipartite response regulators"/>
    <property type="match status" value="1"/>
</dbReference>
<protein>
    <submittedName>
        <fullName evidence="8">BTAD domain-containing putative transcriptional regulator</fullName>
    </submittedName>
</protein>
<evidence type="ECO:0000313" key="8">
    <source>
        <dbReference type="EMBL" id="MFC7600473.1"/>
    </source>
</evidence>
<dbReference type="InterPro" id="IPR027417">
    <property type="entry name" value="P-loop_NTPase"/>
</dbReference>
<dbReference type="SUPFAM" id="SSF48452">
    <property type="entry name" value="TPR-like"/>
    <property type="match status" value="1"/>
</dbReference>
<feature type="DNA-binding region" description="OmpR/PhoB-type" evidence="5">
    <location>
        <begin position="2"/>
        <end position="105"/>
    </location>
</feature>
<comment type="caution">
    <text evidence="8">The sequence shown here is derived from an EMBL/GenBank/DDBJ whole genome shotgun (WGS) entry which is preliminary data.</text>
</comment>
<dbReference type="CDD" id="cd15831">
    <property type="entry name" value="BTAD"/>
    <property type="match status" value="1"/>
</dbReference>
<evidence type="ECO:0000256" key="1">
    <source>
        <dbReference type="ARBA" id="ARBA00005820"/>
    </source>
</evidence>
<dbReference type="RefSeq" id="WP_386270922.1">
    <property type="nucleotide sequence ID" value="NZ_JBHSIJ010000002.1"/>
</dbReference>
<keyword evidence="4" id="KW-0804">Transcription</keyword>
<dbReference type="PROSITE" id="PS51755">
    <property type="entry name" value="OMPR_PHOB"/>
    <property type="match status" value="1"/>
</dbReference>
<dbReference type="InterPro" id="IPR005158">
    <property type="entry name" value="BTAD"/>
</dbReference>
<name>A0ABW2SW05_9ACTN</name>
<evidence type="ECO:0000256" key="4">
    <source>
        <dbReference type="ARBA" id="ARBA00023163"/>
    </source>
</evidence>
<gene>
    <name evidence="8" type="ORF">ACFQVD_10225</name>
</gene>
<accession>A0ABW2SW05</accession>
<evidence type="ECO:0000256" key="2">
    <source>
        <dbReference type="ARBA" id="ARBA00023015"/>
    </source>
</evidence>
<dbReference type="SMART" id="SM01043">
    <property type="entry name" value="BTAD"/>
    <property type="match status" value="1"/>
</dbReference>
<dbReference type="InterPro" id="IPR011990">
    <property type="entry name" value="TPR-like_helical_dom_sf"/>
</dbReference>
<dbReference type="InterPro" id="IPR016032">
    <property type="entry name" value="Sig_transdc_resp-reg_C-effctor"/>
</dbReference>
<dbReference type="Gene3D" id="1.25.40.10">
    <property type="entry name" value="Tetratricopeptide repeat domain"/>
    <property type="match status" value="1"/>
</dbReference>
<evidence type="ECO:0000256" key="5">
    <source>
        <dbReference type="PROSITE-ProRule" id="PRU01091"/>
    </source>
</evidence>
<dbReference type="PANTHER" id="PTHR35807:SF1">
    <property type="entry name" value="TRANSCRIPTIONAL REGULATOR REDD"/>
    <property type="match status" value="1"/>
</dbReference>
<dbReference type="Pfam" id="PF00486">
    <property type="entry name" value="Trans_reg_C"/>
    <property type="match status" value="1"/>
</dbReference>
<dbReference type="Gene3D" id="1.10.10.10">
    <property type="entry name" value="Winged helix-like DNA-binding domain superfamily/Winged helix DNA-binding domain"/>
    <property type="match status" value="1"/>
</dbReference>
<dbReference type="PANTHER" id="PTHR35807">
    <property type="entry name" value="TRANSCRIPTIONAL REGULATOR REDD-RELATED"/>
    <property type="match status" value="1"/>
</dbReference>
<dbReference type="Proteomes" id="UP001596514">
    <property type="component" value="Unassembled WGS sequence"/>
</dbReference>
<feature type="domain" description="OmpR/PhoB-type" evidence="7">
    <location>
        <begin position="2"/>
        <end position="105"/>
    </location>
</feature>
<dbReference type="EMBL" id="JBHTEE010000001">
    <property type="protein sequence ID" value="MFC7600473.1"/>
    <property type="molecule type" value="Genomic_DNA"/>
</dbReference>